<dbReference type="InterPro" id="IPR036390">
    <property type="entry name" value="WH_DNA-bd_sf"/>
</dbReference>
<evidence type="ECO:0000259" key="5">
    <source>
        <dbReference type="PROSITE" id="PS50956"/>
    </source>
</evidence>
<comment type="caution">
    <text evidence="6">The sequence shown here is derived from an EMBL/GenBank/DDBJ whole genome shotgun (WGS) entry which is preliminary data.</text>
</comment>
<dbReference type="EMBL" id="SMZO01000008">
    <property type="protein sequence ID" value="TDL90465.1"/>
    <property type="molecule type" value="Genomic_DNA"/>
</dbReference>
<dbReference type="PRINTS" id="PR00033">
    <property type="entry name" value="HTHASNC"/>
</dbReference>
<gene>
    <name evidence="6" type="ORF">E2L05_05025</name>
</gene>
<dbReference type="Proteomes" id="UP000294562">
    <property type="component" value="Unassembled WGS sequence"/>
</dbReference>
<sequence>MSNDDTLDPYDRRILDELTRDGRVSVTELARRIGLSKSPTQVRMQRLIAEGYVQGFSAVLDQARLGRTHIAFVEVKLTDTTEPALRAFNSAVCAIPEIEQCHMIAGAFDYLLKVRTSDIMAYRTILGERVSQLPHVGSTSTHVSMQAVKDQTL</sequence>
<keyword evidence="1" id="KW-0805">Transcription regulation</keyword>
<dbReference type="Gene3D" id="3.30.70.920">
    <property type="match status" value="1"/>
</dbReference>
<keyword evidence="3" id="KW-0010">Activator</keyword>
<dbReference type="Pfam" id="PF01037">
    <property type="entry name" value="AsnC_trans_reg"/>
    <property type="match status" value="1"/>
</dbReference>
<name>A0A4R6B2P5_9RHOB</name>
<dbReference type="InterPro" id="IPR019888">
    <property type="entry name" value="Tscrpt_reg_AsnC-like"/>
</dbReference>
<dbReference type="GO" id="GO:0005829">
    <property type="term" value="C:cytosol"/>
    <property type="evidence" value="ECO:0007669"/>
    <property type="project" value="TreeGrafter"/>
</dbReference>
<dbReference type="AlphaFoldDB" id="A0A4R6B2P5"/>
<dbReference type="InterPro" id="IPR000485">
    <property type="entry name" value="AsnC-type_HTH_dom"/>
</dbReference>
<dbReference type="PANTHER" id="PTHR30154:SF0">
    <property type="entry name" value="LEUCINE-RESPONSIVE REGULATORY PROTEIN"/>
    <property type="match status" value="1"/>
</dbReference>
<dbReference type="InterPro" id="IPR011008">
    <property type="entry name" value="Dimeric_a/b-barrel"/>
</dbReference>
<dbReference type="GO" id="GO:0043201">
    <property type="term" value="P:response to L-leucine"/>
    <property type="evidence" value="ECO:0007669"/>
    <property type="project" value="TreeGrafter"/>
</dbReference>
<keyword evidence="2" id="KW-0238">DNA-binding</keyword>
<evidence type="ECO:0000313" key="7">
    <source>
        <dbReference type="Proteomes" id="UP000294562"/>
    </source>
</evidence>
<evidence type="ECO:0000313" key="6">
    <source>
        <dbReference type="EMBL" id="TDL90465.1"/>
    </source>
</evidence>
<evidence type="ECO:0000256" key="2">
    <source>
        <dbReference type="ARBA" id="ARBA00023125"/>
    </source>
</evidence>
<organism evidence="6 7">
    <name type="scientific">Meridianimarinicoccus aquatilis</name>
    <dbReference type="NCBI Taxonomy" id="2552766"/>
    <lineage>
        <taxon>Bacteria</taxon>
        <taxon>Pseudomonadati</taxon>
        <taxon>Pseudomonadota</taxon>
        <taxon>Alphaproteobacteria</taxon>
        <taxon>Rhodobacterales</taxon>
        <taxon>Paracoccaceae</taxon>
        <taxon>Meridianimarinicoccus</taxon>
    </lineage>
</organism>
<dbReference type="GO" id="GO:0006355">
    <property type="term" value="P:regulation of DNA-templated transcription"/>
    <property type="evidence" value="ECO:0007669"/>
    <property type="project" value="UniProtKB-ARBA"/>
</dbReference>
<dbReference type="GO" id="GO:0006524">
    <property type="term" value="P:alanine catabolic process"/>
    <property type="evidence" value="ECO:0007669"/>
    <property type="project" value="TreeGrafter"/>
</dbReference>
<dbReference type="CDD" id="cd00090">
    <property type="entry name" value="HTH_ARSR"/>
    <property type="match status" value="1"/>
</dbReference>
<feature type="domain" description="HTH asnC-type" evidence="5">
    <location>
        <begin position="7"/>
        <end position="68"/>
    </location>
</feature>
<dbReference type="InterPro" id="IPR036388">
    <property type="entry name" value="WH-like_DNA-bd_sf"/>
</dbReference>
<dbReference type="InterPro" id="IPR019887">
    <property type="entry name" value="Tscrpt_reg_AsnC/Lrp_C"/>
</dbReference>
<proteinExistence type="predicted"/>
<dbReference type="GO" id="GO:0043565">
    <property type="term" value="F:sequence-specific DNA binding"/>
    <property type="evidence" value="ECO:0007669"/>
    <property type="project" value="InterPro"/>
</dbReference>
<reference evidence="6 7" key="1">
    <citation type="submission" date="2019-03" db="EMBL/GenBank/DDBJ databases">
        <title>Rhodobacteraceae bacterium SM1902, a new member of the family Rhodobacteraceae isolated from Yantai.</title>
        <authorList>
            <person name="Sun Y."/>
        </authorList>
    </citation>
    <scope>NUCLEOTIDE SEQUENCE [LARGE SCALE GENOMIC DNA]</scope>
    <source>
        <strain evidence="6 7">SM1902</strain>
    </source>
</reference>
<keyword evidence="7" id="KW-1185">Reference proteome</keyword>
<evidence type="ECO:0000256" key="3">
    <source>
        <dbReference type="ARBA" id="ARBA00023159"/>
    </source>
</evidence>
<dbReference type="OrthoDB" id="9802341at2"/>
<dbReference type="SUPFAM" id="SSF46785">
    <property type="entry name" value="Winged helix' DNA-binding domain"/>
    <property type="match status" value="1"/>
</dbReference>
<evidence type="ECO:0000256" key="4">
    <source>
        <dbReference type="ARBA" id="ARBA00023163"/>
    </source>
</evidence>
<dbReference type="PROSITE" id="PS50956">
    <property type="entry name" value="HTH_ASNC_2"/>
    <property type="match status" value="1"/>
</dbReference>
<protein>
    <submittedName>
        <fullName evidence="6">Winged helix-turn-helix transcriptional regulator</fullName>
    </submittedName>
</protein>
<dbReference type="Gene3D" id="1.10.10.10">
    <property type="entry name" value="Winged helix-like DNA-binding domain superfamily/Winged helix DNA-binding domain"/>
    <property type="match status" value="1"/>
</dbReference>
<dbReference type="Pfam" id="PF13412">
    <property type="entry name" value="HTH_24"/>
    <property type="match status" value="1"/>
</dbReference>
<dbReference type="InterPro" id="IPR011991">
    <property type="entry name" value="ArsR-like_HTH"/>
</dbReference>
<dbReference type="SMART" id="SM00344">
    <property type="entry name" value="HTH_ASNC"/>
    <property type="match status" value="1"/>
</dbReference>
<dbReference type="PANTHER" id="PTHR30154">
    <property type="entry name" value="LEUCINE-RESPONSIVE REGULATORY PROTEIN"/>
    <property type="match status" value="1"/>
</dbReference>
<accession>A0A4R6B2P5</accession>
<keyword evidence="4" id="KW-0804">Transcription</keyword>
<evidence type="ECO:0000256" key="1">
    <source>
        <dbReference type="ARBA" id="ARBA00023015"/>
    </source>
</evidence>
<dbReference type="RefSeq" id="WP_133341806.1">
    <property type="nucleotide sequence ID" value="NZ_SMZO01000008.1"/>
</dbReference>
<dbReference type="SUPFAM" id="SSF54909">
    <property type="entry name" value="Dimeric alpha+beta barrel"/>
    <property type="match status" value="1"/>
</dbReference>